<accession>A0ABM8ZTK8</accession>
<comment type="caution">
    <text evidence="1">The sequence shown here is derived from an EMBL/GenBank/DDBJ whole genome shotgun (WGS) entry which is preliminary data.</text>
</comment>
<dbReference type="Gene3D" id="2.180.10.10">
    <property type="entry name" value="RHS repeat-associated core"/>
    <property type="match status" value="1"/>
</dbReference>
<evidence type="ECO:0000313" key="2">
    <source>
        <dbReference type="Proteomes" id="UP000838672"/>
    </source>
</evidence>
<evidence type="ECO:0008006" key="3">
    <source>
        <dbReference type="Google" id="ProtNLM"/>
    </source>
</evidence>
<protein>
    <recommendedName>
        <fullName evidence="3">YD repeat-containing protein</fullName>
    </recommendedName>
</protein>
<dbReference type="Proteomes" id="UP000838672">
    <property type="component" value="Unassembled WGS sequence"/>
</dbReference>
<name>A0ABM8ZTK8_9VIBR</name>
<dbReference type="PROSITE" id="PS51257">
    <property type="entry name" value="PROKAR_LIPOPROTEIN"/>
    <property type="match status" value="1"/>
</dbReference>
<gene>
    <name evidence="1" type="ORF">VST7929_01526</name>
</gene>
<organism evidence="1 2">
    <name type="scientific">Vibrio stylophorae</name>
    <dbReference type="NCBI Taxonomy" id="659351"/>
    <lineage>
        <taxon>Bacteria</taxon>
        <taxon>Pseudomonadati</taxon>
        <taxon>Pseudomonadota</taxon>
        <taxon>Gammaproteobacteria</taxon>
        <taxon>Vibrionales</taxon>
        <taxon>Vibrionaceae</taxon>
        <taxon>Vibrio</taxon>
    </lineage>
</organism>
<proteinExistence type="predicted"/>
<evidence type="ECO:0000313" key="1">
    <source>
        <dbReference type="EMBL" id="CAH0533655.1"/>
    </source>
</evidence>
<dbReference type="RefSeq" id="WP_237466083.1">
    <property type="nucleotide sequence ID" value="NZ_CAKLDI010000001.1"/>
</dbReference>
<dbReference type="EMBL" id="CAKLDI010000001">
    <property type="protein sequence ID" value="CAH0533655.1"/>
    <property type="molecule type" value="Genomic_DNA"/>
</dbReference>
<keyword evidence="2" id="KW-1185">Reference proteome</keyword>
<reference evidence="1" key="1">
    <citation type="submission" date="2021-11" db="EMBL/GenBank/DDBJ databases">
        <authorList>
            <person name="Rodrigo-Torres L."/>
            <person name="Arahal R. D."/>
            <person name="Lucena T."/>
        </authorList>
    </citation>
    <scope>NUCLEOTIDE SEQUENCE</scope>
    <source>
        <strain evidence="1">CECT 7929</strain>
    </source>
</reference>
<sequence length="269" mass="30652">MKHGLNRAWLLMAVMMFTGCQTTSQSEHAQLDSNQEPPIRQISYFDAQGELTQVTHQEYNDAGELVVSRQHYPKEPQSDSYLVYERTASGSEKVMSYLAHNDQLLSYQQTQYDAQGNPLEIQSYDGDELMMITAYDYDANGQLMRIRESYVNAPLSDYEMRFSRPEPNIEIVSTFNAGTDTLLGRSVNLYDAAQRLLETKSYDDAGQLTMVSHFQYAANGTLSNIINENALMPHYSSQIHHEFLADGSKKTSTYQGPEQTLVRYLITEY</sequence>